<dbReference type="AlphaFoldDB" id="A0A948WZW5"/>
<protein>
    <submittedName>
        <fullName evidence="1">Uncharacterized protein</fullName>
    </submittedName>
</protein>
<accession>A0A948WZW5</accession>
<reference evidence="1" key="1">
    <citation type="journal article" date="2021" name="PeerJ">
        <title>Extensive microbial diversity within the chicken gut microbiome revealed by metagenomics and culture.</title>
        <authorList>
            <person name="Gilroy R."/>
            <person name="Ravi A."/>
            <person name="Getino M."/>
            <person name="Pursley I."/>
            <person name="Horton D.L."/>
            <person name="Alikhan N.F."/>
            <person name="Baker D."/>
            <person name="Gharbi K."/>
            <person name="Hall N."/>
            <person name="Watson M."/>
            <person name="Adriaenssens E.M."/>
            <person name="Foster-Nyarko E."/>
            <person name="Jarju S."/>
            <person name="Secka A."/>
            <person name="Antonio M."/>
            <person name="Oren A."/>
            <person name="Chaudhuri R.R."/>
            <person name="La Ragione R."/>
            <person name="Hildebrand F."/>
            <person name="Pallen M.J."/>
        </authorList>
    </citation>
    <scope>NUCLEOTIDE SEQUENCE</scope>
    <source>
        <strain evidence="1">F6-6636</strain>
    </source>
</reference>
<sequence>MKEASRTTINVTLKKRCKDSGSWHMTITNWKQDRSIEVIKNGATFVLREKGHQHLQKKNLNRQKVMALVQKQIDVEFPGSHKMYLEIN</sequence>
<evidence type="ECO:0000313" key="2">
    <source>
        <dbReference type="Proteomes" id="UP000777303"/>
    </source>
</evidence>
<dbReference type="EMBL" id="JAHLFS010000059">
    <property type="protein sequence ID" value="MBU3852029.1"/>
    <property type="molecule type" value="Genomic_DNA"/>
</dbReference>
<proteinExistence type="predicted"/>
<evidence type="ECO:0000313" key="1">
    <source>
        <dbReference type="EMBL" id="MBU3852029.1"/>
    </source>
</evidence>
<gene>
    <name evidence="1" type="ORF">H9901_04955</name>
</gene>
<reference evidence="1" key="2">
    <citation type="submission" date="2021-04" db="EMBL/GenBank/DDBJ databases">
        <authorList>
            <person name="Gilroy R."/>
        </authorList>
    </citation>
    <scope>NUCLEOTIDE SEQUENCE</scope>
    <source>
        <strain evidence="1">F6-6636</strain>
    </source>
</reference>
<comment type="caution">
    <text evidence="1">The sequence shown here is derived from an EMBL/GenBank/DDBJ whole genome shotgun (WGS) entry which is preliminary data.</text>
</comment>
<organism evidence="1 2">
    <name type="scientific">Candidatus Paralactobacillus gallistercoris</name>
    <dbReference type="NCBI Taxonomy" id="2838724"/>
    <lineage>
        <taxon>Bacteria</taxon>
        <taxon>Bacillati</taxon>
        <taxon>Bacillota</taxon>
        <taxon>Bacilli</taxon>
        <taxon>Lactobacillales</taxon>
        <taxon>Lactobacillaceae</taxon>
        <taxon>Lactobacillus</taxon>
    </lineage>
</organism>
<dbReference type="Proteomes" id="UP000777303">
    <property type="component" value="Unassembled WGS sequence"/>
</dbReference>
<name>A0A948WZW5_9LACO</name>